<dbReference type="EMBL" id="OU015568">
    <property type="protein sequence ID" value="CAG5082814.1"/>
    <property type="molecule type" value="Genomic_DNA"/>
</dbReference>
<organism evidence="5 6">
    <name type="scientific">Oikopleura dioica</name>
    <name type="common">Tunicate</name>
    <dbReference type="NCBI Taxonomy" id="34765"/>
    <lineage>
        <taxon>Eukaryota</taxon>
        <taxon>Metazoa</taxon>
        <taxon>Chordata</taxon>
        <taxon>Tunicata</taxon>
        <taxon>Appendicularia</taxon>
        <taxon>Copelata</taxon>
        <taxon>Oikopleuridae</taxon>
        <taxon>Oikopleura</taxon>
    </lineage>
</organism>
<evidence type="ECO:0000256" key="1">
    <source>
        <dbReference type="ARBA" id="ARBA00010229"/>
    </source>
</evidence>
<feature type="region of interest" description="Disordered" evidence="3">
    <location>
        <begin position="402"/>
        <end position="598"/>
    </location>
</feature>
<keyword evidence="2" id="KW-0175">Coiled coil</keyword>
<feature type="compositionally biased region" description="Low complexity" evidence="3">
    <location>
        <begin position="82"/>
        <end position="94"/>
    </location>
</feature>
<feature type="compositionally biased region" description="Basic and acidic residues" evidence="3">
    <location>
        <begin position="539"/>
        <end position="566"/>
    </location>
</feature>
<dbReference type="PANTHER" id="PTHR16650:SF6">
    <property type="entry name" value="GH21622P"/>
    <property type="match status" value="1"/>
</dbReference>
<feature type="compositionally biased region" description="Polar residues" evidence="3">
    <location>
        <begin position="102"/>
        <end position="133"/>
    </location>
</feature>
<protein>
    <submittedName>
        <fullName evidence="5">Oidioi.mRNA.OKI2018_I69.PAR.g10214.t1.cds</fullName>
    </submittedName>
</protein>
<feature type="compositionally biased region" description="Polar residues" evidence="3">
    <location>
        <begin position="147"/>
        <end position="157"/>
    </location>
</feature>
<feature type="compositionally biased region" description="Basic and acidic residues" evidence="3">
    <location>
        <begin position="340"/>
        <end position="354"/>
    </location>
</feature>
<reference evidence="5 6" key="1">
    <citation type="submission" date="2021-04" db="EMBL/GenBank/DDBJ databases">
        <authorList>
            <person name="Bliznina A."/>
        </authorList>
    </citation>
    <scope>NUCLEOTIDE SEQUENCE [LARGE SCALE GENOMIC DNA]</scope>
</reference>
<feature type="compositionally biased region" description="Low complexity" evidence="3">
    <location>
        <begin position="10"/>
        <end position="32"/>
    </location>
</feature>
<sequence>MPDTDDAFSDSDQSFSARSKSRSPTRSPSYSKSSRRATEQYSDYSDTDVSKTRSPSPYTTDDETRAPSIEPSFAPSIKRKSNQSSSIKRSSHSNAPAEANRSHLTSAAKSNQEKLPSITSKRSTPYGNITTRNGYIMVGKHKKGKKASNTSLNNSNYTKLDPVTARILSAQKKKRNQTQNEAGQIRIRNQQLEYELKSLRIQCIRQEKALAGFENTQSALPQVLQQYEDDKRVLKDRLRKAKESERRLERDKKRLEDDKHRQDRKIKDLKQKVKAGHLDERFELQQKLTEAEQAAEQALIELEEAKKNARLQLQALERELKKETRRRVKAESSAQASTDEVDRLRSTIKEKERQLGVLNIYSQKRKAKSQRSPRRPRDRTEYVFKSFDFNSSFKTFNSNTSLALEPSASPRPYSKREERPVPAFTTPLPAASSPRPQSQPKVFMTEPEETKISLPVAKPEPVVEQREPTPEPSPLPPSPAPAPTNEEKTNDILDDLLGLNTKKEKDPSPLPPASPQLLDLPVAKEEKKTIPNFFDDEPDEKKDDILADLRDLHAQAPAKEPEEKKNNILNIFDDAPEPKIDPKEKKQQSVLDDIFGDTQKEKEVDDLDAFLGIKQEKKSQRKEYNFTPSVNNLHEGKAANGYEPAPKKKENLIDNLFGTTDFDEDLEYVY</sequence>
<feature type="region of interest" description="Disordered" evidence="3">
    <location>
        <begin position="1"/>
        <end position="157"/>
    </location>
</feature>
<name>A0ABN7RXB9_OIKDI</name>
<dbReference type="InterPro" id="IPR026188">
    <property type="entry name" value="Lebercilin-like"/>
</dbReference>
<dbReference type="InterPro" id="IPR028933">
    <property type="entry name" value="Lebercilin_dom"/>
</dbReference>
<evidence type="ECO:0000256" key="2">
    <source>
        <dbReference type="ARBA" id="ARBA00023054"/>
    </source>
</evidence>
<evidence type="ECO:0000313" key="6">
    <source>
        <dbReference type="Proteomes" id="UP001158576"/>
    </source>
</evidence>
<feature type="compositionally biased region" description="Basic residues" evidence="3">
    <location>
        <begin position="363"/>
        <end position="377"/>
    </location>
</feature>
<feature type="compositionally biased region" description="Basic and acidic residues" evidence="3">
    <location>
        <begin position="576"/>
        <end position="587"/>
    </location>
</feature>
<dbReference type="PANTHER" id="PTHR16650">
    <property type="entry name" value="C21ORF13-RELATED"/>
    <property type="match status" value="1"/>
</dbReference>
<accession>A0ABN7RXB9</accession>
<proteinExistence type="inferred from homology"/>
<feature type="compositionally biased region" description="Pro residues" evidence="3">
    <location>
        <begin position="470"/>
        <end position="482"/>
    </location>
</feature>
<keyword evidence="6" id="KW-1185">Reference proteome</keyword>
<evidence type="ECO:0000313" key="5">
    <source>
        <dbReference type="EMBL" id="CAG5082814.1"/>
    </source>
</evidence>
<dbReference type="Pfam" id="PF15619">
    <property type="entry name" value="Lebercilin"/>
    <property type="match status" value="1"/>
</dbReference>
<gene>
    <name evidence="5" type="ORF">OKIOD_LOCUS1772</name>
</gene>
<evidence type="ECO:0000256" key="3">
    <source>
        <dbReference type="SAM" id="MobiDB-lite"/>
    </source>
</evidence>
<evidence type="ECO:0000259" key="4">
    <source>
        <dbReference type="Pfam" id="PF15619"/>
    </source>
</evidence>
<dbReference type="Proteomes" id="UP001158576">
    <property type="component" value="Chromosome PAR"/>
</dbReference>
<comment type="similarity">
    <text evidence="1">Belongs to the LCA5 family.</text>
</comment>
<feature type="region of interest" description="Disordered" evidence="3">
    <location>
        <begin position="323"/>
        <end position="379"/>
    </location>
</feature>
<feature type="domain" description="Lebercilin" evidence="4">
    <location>
        <begin position="163"/>
        <end position="355"/>
    </location>
</feature>
<feature type="compositionally biased region" description="Low complexity" evidence="3">
    <location>
        <begin position="427"/>
        <end position="440"/>
    </location>
</feature>